<name>L0NJ62_9HYPH</name>
<dbReference type="RefSeq" id="WP_244467608.1">
    <property type="nucleotide sequence ID" value="NZ_FO082820.1"/>
</dbReference>
<dbReference type="InterPro" id="IPR050097">
    <property type="entry name" value="Ferredoxin-NADP_redctase_2"/>
</dbReference>
<dbReference type="KEGG" id="rht:NT26_2603"/>
<dbReference type="SUPFAM" id="SSF51905">
    <property type="entry name" value="FAD/NAD(P)-binding domain"/>
    <property type="match status" value="1"/>
</dbReference>
<dbReference type="EMBL" id="FO082820">
    <property type="protein sequence ID" value="CCF20327.1"/>
    <property type="molecule type" value="Genomic_DNA"/>
</dbReference>
<evidence type="ECO:0000259" key="4">
    <source>
        <dbReference type="Pfam" id="PF07992"/>
    </source>
</evidence>
<evidence type="ECO:0000256" key="3">
    <source>
        <dbReference type="ARBA" id="ARBA00023002"/>
    </source>
</evidence>
<protein>
    <recommendedName>
        <fullName evidence="1">Thioredoxin reductase</fullName>
    </recommendedName>
</protein>
<keyword evidence="3" id="KW-0560">Oxidoreductase</keyword>
<sequence length="316" mass="32950">MESGTTGAGSARQDMSGTPFDCVVVGGGPGGMTAAIYLARMNRKTLVVDGGASRASLIPRSYNHPGFPGGIRGEALLARMREQLALLRVSVVEAAASGLEKTRDGFFRARLDNGSGLVAQSIILATGLKDNLPPFADAEDMIAGGYLRICPICDGFEIAGRPVCVIGNSLRAVAEARFLQTFSDAVCIATLGERPEWDGDTEASLSEVRIDVITASLSSVERAGESETSLTFSDGRRLEEVVLYSALGVRPRSRLAAGLGIVLEEDGRIGTGAHQETAVDGCFAVGDVVTGLNQLGVAMAQGEIAAVAIHNRLRGV</sequence>
<evidence type="ECO:0000256" key="2">
    <source>
        <dbReference type="ARBA" id="ARBA00022630"/>
    </source>
</evidence>
<dbReference type="GO" id="GO:0016491">
    <property type="term" value="F:oxidoreductase activity"/>
    <property type="evidence" value="ECO:0007669"/>
    <property type="project" value="UniProtKB-KW"/>
</dbReference>
<dbReference type="InterPro" id="IPR036188">
    <property type="entry name" value="FAD/NAD-bd_sf"/>
</dbReference>
<dbReference type="InterPro" id="IPR023753">
    <property type="entry name" value="FAD/NAD-binding_dom"/>
</dbReference>
<evidence type="ECO:0000313" key="5">
    <source>
        <dbReference type="EMBL" id="CCF20327.1"/>
    </source>
</evidence>
<reference evidence="5 6" key="1">
    <citation type="journal article" date="2013" name="Genome Biol. Evol.">
        <title>Life in an arsenic-containing gold mine: genome and physiology of the autotrophic arsenite-oxidizing bacterium rhizobium sp. NT-26.</title>
        <authorList>
            <person name="Andres J."/>
            <person name="Arsene-Ploetze F."/>
            <person name="Barbe V."/>
            <person name="Brochier-Armanet C."/>
            <person name="Cleiss-Arnold J."/>
            <person name="Coppee J.Y."/>
            <person name="Dillies M.A."/>
            <person name="Geist"/>
            <person name="L"/>
            <person name="Joublin A."/>
            <person name="Koechler S."/>
            <person name="Lassalle F."/>
            <person name="Marchal M."/>
            <person name="Medigue C."/>
            <person name="Muller D."/>
            <person name="Nesme X."/>
            <person name="Plewniak F."/>
            <person name="Proux C."/>
            <person name="Ramirez-Bahena M.H."/>
            <person name="Schenowitz C."/>
            <person name="Sismeiro O."/>
            <person name="Vallenet D."/>
            <person name="Santini J.M."/>
            <person name="Bertin P.N."/>
        </authorList>
    </citation>
    <scope>NUCLEOTIDE SEQUENCE [LARGE SCALE GENOMIC DNA]</scope>
    <source>
        <strain evidence="5 6">NT-26</strain>
    </source>
</reference>
<feature type="domain" description="FAD/NAD(P)-binding" evidence="4">
    <location>
        <begin position="20"/>
        <end position="302"/>
    </location>
</feature>
<dbReference type="PRINTS" id="PR00368">
    <property type="entry name" value="FADPNR"/>
</dbReference>
<keyword evidence="2" id="KW-0285">Flavoprotein</keyword>
<dbReference type="Proteomes" id="UP000010792">
    <property type="component" value="Chromosome"/>
</dbReference>
<proteinExistence type="predicted"/>
<dbReference type="AlphaFoldDB" id="L0NJ62"/>
<dbReference type="STRING" id="1125847.NT26_2603"/>
<organism evidence="5 6">
    <name type="scientific">Pseudorhizobium banfieldiae</name>
    <dbReference type="NCBI Taxonomy" id="1125847"/>
    <lineage>
        <taxon>Bacteria</taxon>
        <taxon>Pseudomonadati</taxon>
        <taxon>Pseudomonadota</taxon>
        <taxon>Alphaproteobacteria</taxon>
        <taxon>Hyphomicrobiales</taxon>
        <taxon>Rhizobiaceae</taxon>
        <taxon>Rhizobium/Agrobacterium group</taxon>
        <taxon>Pseudorhizobium</taxon>
    </lineage>
</organism>
<accession>L0NJ62</accession>
<keyword evidence="6" id="KW-1185">Reference proteome</keyword>
<dbReference type="Gene3D" id="3.50.50.60">
    <property type="entry name" value="FAD/NAD(P)-binding domain"/>
    <property type="match status" value="2"/>
</dbReference>
<gene>
    <name evidence="5" type="ORF">NT26_2603</name>
</gene>
<dbReference type="Pfam" id="PF07992">
    <property type="entry name" value="Pyr_redox_2"/>
    <property type="match status" value="1"/>
</dbReference>
<evidence type="ECO:0000313" key="6">
    <source>
        <dbReference type="Proteomes" id="UP000010792"/>
    </source>
</evidence>
<evidence type="ECO:0000256" key="1">
    <source>
        <dbReference type="ARBA" id="ARBA00018719"/>
    </source>
</evidence>
<dbReference type="PRINTS" id="PR00469">
    <property type="entry name" value="PNDRDTASEII"/>
</dbReference>
<dbReference type="PANTHER" id="PTHR48105">
    <property type="entry name" value="THIOREDOXIN REDUCTASE 1-RELATED-RELATED"/>
    <property type="match status" value="1"/>
</dbReference>